<dbReference type="EMBL" id="JANPWB010000013">
    <property type="protein sequence ID" value="KAJ1106518.1"/>
    <property type="molecule type" value="Genomic_DNA"/>
</dbReference>
<reference evidence="1" key="1">
    <citation type="journal article" date="2022" name="bioRxiv">
        <title>Sequencing and chromosome-scale assembly of the giantPleurodeles waltlgenome.</title>
        <authorList>
            <person name="Brown T."/>
            <person name="Elewa A."/>
            <person name="Iarovenko S."/>
            <person name="Subramanian E."/>
            <person name="Araus A.J."/>
            <person name="Petzold A."/>
            <person name="Susuki M."/>
            <person name="Suzuki K.-i.T."/>
            <person name="Hayashi T."/>
            <person name="Toyoda A."/>
            <person name="Oliveira C."/>
            <person name="Osipova E."/>
            <person name="Leigh N.D."/>
            <person name="Simon A."/>
            <person name="Yun M.H."/>
        </authorList>
    </citation>
    <scope>NUCLEOTIDE SEQUENCE</scope>
    <source>
        <strain evidence="1">20211129_DDA</strain>
        <tissue evidence="1">Liver</tissue>
    </source>
</reference>
<name>A0AAV7MWZ9_PLEWA</name>
<accession>A0AAV7MWZ9</accession>
<evidence type="ECO:0000313" key="2">
    <source>
        <dbReference type="Proteomes" id="UP001066276"/>
    </source>
</evidence>
<sequence length="201" mass="22884">MKRLKEQVRSLTKQSVAMAARLEDQERRARRNNIQIVGGAQASQFGPPINQAMGISDHSPVEVQLRGPSRDFKLPPRLDAWSLRDTEIQEKLREGMDPTENRCSVSSSRVLWEAFKSLIRGQAQAIIGARRKDTQLEYTVTERDIAQLEEGVRDLGKPEEHHELRLHQQGLRAENQARKHALVTQCRLYDVGKKASKLLAM</sequence>
<keyword evidence="2" id="KW-1185">Reference proteome</keyword>
<evidence type="ECO:0000313" key="1">
    <source>
        <dbReference type="EMBL" id="KAJ1106518.1"/>
    </source>
</evidence>
<gene>
    <name evidence="1" type="ORF">NDU88_003919</name>
</gene>
<proteinExistence type="predicted"/>
<dbReference type="AlphaFoldDB" id="A0AAV7MWZ9"/>
<organism evidence="1 2">
    <name type="scientific">Pleurodeles waltl</name>
    <name type="common">Iberian ribbed newt</name>
    <dbReference type="NCBI Taxonomy" id="8319"/>
    <lineage>
        <taxon>Eukaryota</taxon>
        <taxon>Metazoa</taxon>
        <taxon>Chordata</taxon>
        <taxon>Craniata</taxon>
        <taxon>Vertebrata</taxon>
        <taxon>Euteleostomi</taxon>
        <taxon>Amphibia</taxon>
        <taxon>Batrachia</taxon>
        <taxon>Caudata</taxon>
        <taxon>Salamandroidea</taxon>
        <taxon>Salamandridae</taxon>
        <taxon>Pleurodelinae</taxon>
        <taxon>Pleurodeles</taxon>
    </lineage>
</organism>
<protein>
    <submittedName>
        <fullName evidence="1">Uncharacterized protein</fullName>
    </submittedName>
</protein>
<comment type="caution">
    <text evidence="1">The sequence shown here is derived from an EMBL/GenBank/DDBJ whole genome shotgun (WGS) entry which is preliminary data.</text>
</comment>
<dbReference type="Proteomes" id="UP001066276">
    <property type="component" value="Chromosome 9"/>
</dbReference>